<accession>A0A8K0SFW6</accession>
<dbReference type="AlphaFoldDB" id="A0A8K0SFW6"/>
<dbReference type="PANTHER" id="PTHR38409">
    <property type="entry name" value="MDM10-COMPLEMENTING PROTEIN 1"/>
    <property type="match status" value="1"/>
</dbReference>
<evidence type="ECO:0000256" key="1">
    <source>
        <dbReference type="SAM" id="MobiDB-lite"/>
    </source>
</evidence>
<protein>
    <recommendedName>
        <fullName evidence="3">Mitochondrial adapter protein MCP1 transmembrane domain-containing protein</fullName>
    </recommendedName>
</protein>
<feature type="transmembrane region" description="Helical" evidence="2">
    <location>
        <begin position="181"/>
        <end position="201"/>
    </location>
</feature>
<dbReference type="GO" id="GO:0055088">
    <property type="term" value="P:lipid homeostasis"/>
    <property type="evidence" value="ECO:0007669"/>
    <property type="project" value="InterPro"/>
</dbReference>
<feature type="domain" description="Mitochondrial adapter protein MCP1 transmembrane" evidence="3">
    <location>
        <begin position="198"/>
        <end position="318"/>
    </location>
</feature>
<dbReference type="InterPro" id="IPR012472">
    <property type="entry name" value="MCP1_TM"/>
</dbReference>
<feature type="transmembrane region" description="Helical" evidence="2">
    <location>
        <begin position="237"/>
        <end position="256"/>
    </location>
</feature>
<proteinExistence type="predicted"/>
<dbReference type="PANTHER" id="PTHR38409:SF1">
    <property type="entry name" value="MITOCHONDRIAL ADAPTER PROTEIN MCP1"/>
    <property type="match status" value="1"/>
</dbReference>
<dbReference type="GO" id="GO:0007005">
    <property type="term" value="P:mitochondrion organization"/>
    <property type="evidence" value="ECO:0007669"/>
    <property type="project" value="TreeGrafter"/>
</dbReference>
<dbReference type="Proteomes" id="UP000813444">
    <property type="component" value="Unassembled WGS sequence"/>
</dbReference>
<keyword evidence="2" id="KW-0472">Membrane</keyword>
<keyword evidence="5" id="KW-1185">Reference proteome</keyword>
<evidence type="ECO:0000259" key="3">
    <source>
        <dbReference type="Pfam" id="PF07950"/>
    </source>
</evidence>
<dbReference type="InterPro" id="IPR039960">
    <property type="entry name" value="MCP1"/>
</dbReference>
<keyword evidence="2" id="KW-0812">Transmembrane</keyword>
<evidence type="ECO:0000313" key="4">
    <source>
        <dbReference type="EMBL" id="KAH7308695.1"/>
    </source>
</evidence>
<dbReference type="OrthoDB" id="10259513at2759"/>
<feature type="transmembrane region" description="Helical" evidence="2">
    <location>
        <begin position="87"/>
        <end position="111"/>
    </location>
</feature>
<organism evidence="4 5">
    <name type="scientific">Stachybotrys elegans</name>
    <dbReference type="NCBI Taxonomy" id="80388"/>
    <lineage>
        <taxon>Eukaryota</taxon>
        <taxon>Fungi</taxon>
        <taxon>Dikarya</taxon>
        <taxon>Ascomycota</taxon>
        <taxon>Pezizomycotina</taxon>
        <taxon>Sordariomycetes</taxon>
        <taxon>Hypocreomycetidae</taxon>
        <taxon>Hypocreales</taxon>
        <taxon>Stachybotryaceae</taxon>
        <taxon>Stachybotrys</taxon>
    </lineage>
</organism>
<evidence type="ECO:0000313" key="5">
    <source>
        <dbReference type="Proteomes" id="UP000813444"/>
    </source>
</evidence>
<dbReference type="EMBL" id="JAGPNK010000015">
    <property type="protein sequence ID" value="KAH7308695.1"/>
    <property type="molecule type" value="Genomic_DNA"/>
</dbReference>
<dbReference type="Pfam" id="PF07950">
    <property type="entry name" value="MCP1_TM"/>
    <property type="match status" value="1"/>
</dbReference>
<evidence type="ECO:0000256" key="2">
    <source>
        <dbReference type="SAM" id="Phobius"/>
    </source>
</evidence>
<reference evidence="4" key="1">
    <citation type="journal article" date="2021" name="Nat. Commun.">
        <title>Genetic determinants of endophytism in the Arabidopsis root mycobiome.</title>
        <authorList>
            <person name="Mesny F."/>
            <person name="Miyauchi S."/>
            <person name="Thiergart T."/>
            <person name="Pickel B."/>
            <person name="Atanasova L."/>
            <person name="Karlsson M."/>
            <person name="Huettel B."/>
            <person name="Barry K.W."/>
            <person name="Haridas S."/>
            <person name="Chen C."/>
            <person name="Bauer D."/>
            <person name="Andreopoulos W."/>
            <person name="Pangilinan J."/>
            <person name="LaButti K."/>
            <person name="Riley R."/>
            <person name="Lipzen A."/>
            <person name="Clum A."/>
            <person name="Drula E."/>
            <person name="Henrissat B."/>
            <person name="Kohler A."/>
            <person name="Grigoriev I.V."/>
            <person name="Martin F.M."/>
            <person name="Hacquard S."/>
        </authorList>
    </citation>
    <scope>NUCLEOTIDE SEQUENCE</scope>
    <source>
        <strain evidence="4">MPI-CAGE-CH-0235</strain>
    </source>
</reference>
<dbReference type="GO" id="GO:0005741">
    <property type="term" value="C:mitochondrial outer membrane"/>
    <property type="evidence" value="ECO:0007669"/>
    <property type="project" value="TreeGrafter"/>
</dbReference>
<feature type="transmembrane region" description="Helical" evidence="2">
    <location>
        <begin position="131"/>
        <end position="151"/>
    </location>
</feature>
<sequence>MESDEALARRASRHTVISLQQLDPSPIESPSPAIGKGKQLGDDPPSTEDSNDGSSIRTGGSAGSLGLSGTGRGAIFYLTRIQKYSTYAISIFTSLHIANVSLIPAVTQSVPGSETYLLMTREIYQTTLTEPLLVALPAIAHIGSGVGLRLLRRWQNMKRYGGGMPGIYALQKSHNPTATSLWPPMSYISISGYVFTVFYTAHAFMNRGLPLVVDGDSSNIGLAYVAHGFARHPVVSWVAYVGLIAVGSSHMIWGAAKWLGQAPSTRAWVQGRDEKSNAVLDRKTKKQRRRKWMGVQGLALTTAALWAVGGLGVVARGGATEGWIGKVYDDLFARAGL</sequence>
<keyword evidence="2" id="KW-1133">Transmembrane helix</keyword>
<gene>
    <name evidence="4" type="ORF">B0I35DRAFT_453894</name>
</gene>
<feature type="region of interest" description="Disordered" evidence="1">
    <location>
        <begin position="1"/>
        <end position="63"/>
    </location>
</feature>
<name>A0A8K0SFW6_9HYPO</name>
<feature type="transmembrane region" description="Helical" evidence="2">
    <location>
        <begin position="292"/>
        <end position="315"/>
    </location>
</feature>
<comment type="caution">
    <text evidence="4">The sequence shown here is derived from an EMBL/GenBank/DDBJ whole genome shotgun (WGS) entry which is preliminary data.</text>
</comment>